<protein>
    <submittedName>
        <fullName evidence="3">Alpha-mannosyltransferase</fullName>
    </submittedName>
</protein>
<dbReference type="Gene3D" id="3.40.50.2000">
    <property type="entry name" value="Glycogen Phosphorylase B"/>
    <property type="match status" value="2"/>
</dbReference>
<dbReference type="GO" id="GO:0016757">
    <property type="term" value="F:glycosyltransferase activity"/>
    <property type="evidence" value="ECO:0007669"/>
    <property type="project" value="UniProtKB-KW"/>
</dbReference>
<evidence type="ECO:0000313" key="3">
    <source>
        <dbReference type="EMBL" id="PSJ58510.1"/>
    </source>
</evidence>
<dbReference type="Proteomes" id="UP000240653">
    <property type="component" value="Unassembled WGS sequence"/>
</dbReference>
<reference evidence="3 4" key="1">
    <citation type="submission" date="2018-03" db="EMBL/GenBank/DDBJ databases">
        <title>The draft genome of Mesorhizobium soli JCM 19897.</title>
        <authorList>
            <person name="Li L."/>
            <person name="Liu L."/>
            <person name="Liang L."/>
            <person name="Wang T."/>
            <person name="Zhang X."/>
        </authorList>
    </citation>
    <scope>NUCLEOTIDE SEQUENCE [LARGE SCALE GENOMIC DNA]</scope>
    <source>
        <strain evidence="3 4">JCM 19897</strain>
    </source>
</reference>
<evidence type="ECO:0000259" key="2">
    <source>
        <dbReference type="Pfam" id="PF13439"/>
    </source>
</evidence>
<dbReference type="Pfam" id="PF13439">
    <property type="entry name" value="Glyco_transf_4"/>
    <property type="match status" value="1"/>
</dbReference>
<dbReference type="OrthoDB" id="9802525at2"/>
<keyword evidence="3" id="KW-0808">Transferase</keyword>
<feature type="domain" description="Glycosyltransferase subfamily 4-like N-terminal" evidence="2">
    <location>
        <begin position="39"/>
        <end position="190"/>
    </location>
</feature>
<evidence type="ECO:0000256" key="1">
    <source>
        <dbReference type="SAM" id="MobiDB-lite"/>
    </source>
</evidence>
<gene>
    <name evidence="3" type="ORF">C7I85_19075</name>
</gene>
<dbReference type="Pfam" id="PF13692">
    <property type="entry name" value="Glyco_trans_1_4"/>
    <property type="match status" value="1"/>
</dbReference>
<dbReference type="PANTHER" id="PTHR45947">
    <property type="entry name" value="SULFOQUINOVOSYL TRANSFERASE SQD2"/>
    <property type="match status" value="1"/>
</dbReference>
<dbReference type="PANTHER" id="PTHR45947:SF3">
    <property type="entry name" value="SULFOQUINOVOSYL TRANSFERASE SQD2"/>
    <property type="match status" value="1"/>
</dbReference>
<dbReference type="AlphaFoldDB" id="A0A2P7S7T3"/>
<feature type="compositionally biased region" description="Polar residues" evidence="1">
    <location>
        <begin position="1"/>
        <end position="12"/>
    </location>
</feature>
<dbReference type="InterPro" id="IPR050194">
    <property type="entry name" value="Glycosyltransferase_grp1"/>
</dbReference>
<proteinExistence type="predicted"/>
<organism evidence="3 4">
    <name type="scientific">Pseudaminobacter soli</name>
    <name type="common">ex Li et al. 2025</name>
    <dbReference type="NCBI Taxonomy" id="1295366"/>
    <lineage>
        <taxon>Bacteria</taxon>
        <taxon>Pseudomonadati</taxon>
        <taxon>Pseudomonadota</taxon>
        <taxon>Alphaproteobacteria</taxon>
        <taxon>Hyphomicrobiales</taxon>
        <taxon>Phyllobacteriaceae</taxon>
        <taxon>Pseudaminobacter</taxon>
    </lineage>
</organism>
<evidence type="ECO:0000313" key="4">
    <source>
        <dbReference type="Proteomes" id="UP000240653"/>
    </source>
</evidence>
<dbReference type="EMBL" id="PXYL01000010">
    <property type="protein sequence ID" value="PSJ58510.1"/>
    <property type="molecule type" value="Genomic_DNA"/>
</dbReference>
<keyword evidence="3" id="KW-0328">Glycosyltransferase</keyword>
<keyword evidence="4" id="KW-1185">Reference proteome</keyword>
<dbReference type="SUPFAM" id="SSF53756">
    <property type="entry name" value="UDP-Glycosyltransferase/glycogen phosphorylase"/>
    <property type="match status" value="1"/>
</dbReference>
<dbReference type="RefSeq" id="WP_106725603.1">
    <property type="nucleotide sequence ID" value="NZ_PXYL01000010.1"/>
</dbReference>
<dbReference type="CDD" id="cd03814">
    <property type="entry name" value="GT4-like"/>
    <property type="match status" value="1"/>
</dbReference>
<feature type="region of interest" description="Disordered" evidence="1">
    <location>
        <begin position="1"/>
        <end position="21"/>
    </location>
</feature>
<accession>A0A2P7S7T3</accession>
<name>A0A2P7S7T3_9HYPH</name>
<sequence length="370" mass="40336">MQSETAGESANHPSGPGETACEPASQRILIVTDAWHPQINGVVRTLERLSEELEAKGCVVEMLTPQGFRSIPLPSYADIRLALVTPWHIARRIRRARPDHIHIATEGPLGMLARRFCLRNGLAFTTSYHTRFPEYLSARAPVPERWSYAWLRRFHNAGGGTLVATPSLAAELAERGFLHVKPWTRGVDTKHYRPDRQQVLDLPRPIFLSVGRVAVEKNLPAFLDLDLPGSKLVVGDGPDLERLRAAYPDVTFVGAKTGEELADIYASADVFVFASRTDTFGIVLLEALASGLPVAAYPVTGPIDVLGDGEGGALLEDLQRAALEAVGISREAARAKALRYSWAACADIFLEHARAAHCGNKPGVVDKPFT</sequence>
<dbReference type="InterPro" id="IPR028098">
    <property type="entry name" value="Glyco_trans_4-like_N"/>
</dbReference>
<comment type="caution">
    <text evidence="3">The sequence shown here is derived from an EMBL/GenBank/DDBJ whole genome shotgun (WGS) entry which is preliminary data.</text>
</comment>